<dbReference type="InterPro" id="IPR008635">
    <property type="entry name" value="Coiled_stalk_dom"/>
</dbReference>
<keyword evidence="1" id="KW-0812">Transmembrane</keyword>
<dbReference type="EMBL" id="AILW01000009">
    <property type="protein sequence ID" value="EJF82881.1"/>
    <property type="molecule type" value="Genomic_DNA"/>
</dbReference>
<evidence type="ECO:0000259" key="2">
    <source>
        <dbReference type="Pfam" id="PF05662"/>
    </source>
</evidence>
<gene>
    <name evidence="3" type="ORF">MCU_01260</name>
</gene>
<dbReference type="Gene3D" id="2.150.10.10">
    <property type="entry name" value="Serralysin-like metalloprotease, C-terminal"/>
    <property type="match status" value="1"/>
</dbReference>
<dbReference type="Gene3D" id="6.10.250.2030">
    <property type="match status" value="1"/>
</dbReference>
<dbReference type="InterPro" id="IPR011049">
    <property type="entry name" value="Serralysin-like_metalloprot_C"/>
</dbReference>
<feature type="domain" description="Trimeric autotransporter adhesin YadA-like stalk" evidence="2">
    <location>
        <begin position="341"/>
        <end position="379"/>
    </location>
</feature>
<keyword evidence="1" id="KW-1133">Transmembrane helix</keyword>
<organism evidence="3 4">
    <name type="scientific">Bartonella elizabethae Re6043vi</name>
    <dbReference type="NCBI Taxonomy" id="1094554"/>
    <lineage>
        <taxon>Bacteria</taxon>
        <taxon>Pseudomonadati</taxon>
        <taxon>Pseudomonadota</taxon>
        <taxon>Alphaproteobacteria</taxon>
        <taxon>Hyphomicrobiales</taxon>
        <taxon>Bartonellaceae</taxon>
        <taxon>Bartonella</taxon>
    </lineage>
</organism>
<keyword evidence="1" id="KW-0472">Membrane</keyword>
<reference evidence="3 4" key="1">
    <citation type="submission" date="2012-03" db="EMBL/GenBank/DDBJ databases">
        <title>The Genome Sequence of Bartonella elizabethae Re6043vi.</title>
        <authorList>
            <consortium name="The Broad Institute Genome Sequencing Platform"/>
            <consortium name="The Broad Institute Genome Sequencing Center for Infectious Disease"/>
            <person name="Feldgarden M."/>
            <person name="Kirby J."/>
            <person name="Kosoy M."/>
            <person name="Birtles R."/>
            <person name="Probert W.S."/>
            <person name="Chiaraviglio L."/>
            <person name="Young S.K."/>
            <person name="Zeng Q."/>
            <person name="Gargeya S."/>
            <person name="Fitzgerald M."/>
            <person name="Haas B."/>
            <person name="Abouelleil A."/>
            <person name="Alvarado L."/>
            <person name="Arachchi H.M."/>
            <person name="Berlin A."/>
            <person name="Chapman S.B."/>
            <person name="Gearin G."/>
            <person name="Goldberg J."/>
            <person name="Griggs A."/>
            <person name="Gujja S."/>
            <person name="Hansen M."/>
            <person name="Heiman D."/>
            <person name="Howarth C."/>
            <person name="Larimer J."/>
            <person name="Lui A."/>
            <person name="MacDonald P.J.P."/>
            <person name="McCowen C."/>
            <person name="Montmayeur A."/>
            <person name="Murphy C."/>
            <person name="Neiman D."/>
            <person name="Pearson M."/>
            <person name="Priest M."/>
            <person name="Roberts A."/>
            <person name="Saif S."/>
            <person name="Shea T."/>
            <person name="Sisk P."/>
            <person name="Stolte C."/>
            <person name="Sykes S."/>
            <person name="Wortman J."/>
            <person name="Nusbaum C."/>
            <person name="Birren B."/>
        </authorList>
    </citation>
    <scope>NUCLEOTIDE SEQUENCE [LARGE SCALE GENOMIC DNA]</scope>
    <source>
        <strain evidence="3 4">Re6043vi</strain>
    </source>
</reference>
<dbReference type="Proteomes" id="UP000008942">
    <property type="component" value="Unassembled WGS sequence"/>
</dbReference>
<dbReference type="SUPFAM" id="SSF101967">
    <property type="entry name" value="Adhesin YadA, collagen-binding domain"/>
    <property type="match status" value="1"/>
</dbReference>
<protein>
    <recommendedName>
        <fullName evidence="2">Trimeric autotransporter adhesin YadA-like stalk domain-containing protein</fullName>
    </recommendedName>
</protein>
<proteinExistence type="predicted"/>
<evidence type="ECO:0000313" key="4">
    <source>
        <dbReference type="Proteomes" id="UP000008942"/>
    </source>
</evidence>
<feature type="transmembrane region" description="Helical" evidence="1">
    <location>
        <begin position="21"/>
        <end position="40"/>
    </location>
</feature>
<comment type="caution">
    <text evidence="3">The sequence shown here is derived from an EMBL/GenBank/DDBJ whole genome shotgun (WGS) entry which is preliminary data.</text>
</comment>
<sequence>MKKLYTTQKAQVVSDFKNSFSLYRLLFVKALSLAAVVIFLSNISPVSANTQILNNISNNFSGGTNLFKAIPPAYVFGSKLYAASGFAFMGGEEESFKNLRSNIKFQTKAAFDIAFAGREGAKNGVNTFSGVNSVFTNENRQVAEIKVPAVIGEKQNNLSQGNNQHENIDSFPLIRNLTRGLARGDDEERAVTIAANSPLKSINIMNSERQARTIFNLAAGKLSADSTEAVNGSQLYSLGTAVATSFGGSASYEDGKWVAPTFHFKGFNDNGDIIDTSYNDVTSAFTGVGDSFEKVKDQFANIKDEIGKEISTVQSDALLWDETKGAFVAEYGKEGSKTNSKITSLANGAINSSSSDAVAGNQLHALGSSVAKTFGGGAGYENGQWVA</sequence>
<evidence type="ECO:0000256" key="1">
    <source>
        <dbReference type="SAM" id="Phobius"/>
    </source>
</evidence>
<feature type="non-terminal residue" evidence="3">
    <location>
        <position position="387"/>
    </location>
</feature>
<dbReference type="Pfam" id="PF05662">
    <property type="entry name" value="YadA_stalk"/>
    <property type="match status" value="2"/>
</dbReference>
<evidence type="ECO:0000313" key="3">
    <source>
        <dbReference type="EMBL" id="EJF82881.1"/>
    </source>
</evidence>
<keyword evidence="4" id="KW-1185">Reference proteome</keyword>
<name>A0ABN0GKV6_BAREL</name>
<accession>A0ABN0GKV6</accession>
<feature type="domain" description="Trimeric autotransporter adhesin YadA-like stalk" evidence="2">
    <location>
        <begin position="214"/>
        <end position="252"/>
    </location>
</feature>